<comment type="caution">
    <text evidence="1">The sequence shown here is derived from an EMBL/GenBank/DDBJ whole genome shotgun (WGS) entry which is preliminary data.</text>
</comment>
<dbReference type="Proteomes" id="UP000030153">
    <property type="component" value="Unassembled WGS sequence"/>
</dbReference>
<accession>A0A0A2UVM2</accession>
<keyword evidence="2" id="KW-1185">Reference proteome</keyword>
<sequence>MNRIKIIASIVITLAVSGLAVWINSSNFELGKYDSFQEAIEKGIPYEVNDLIHIENYDGVNIVMYTTDPDKDELPHADFEALALAFFKGSHQDGWEKLGVGGWTHYENDNMTVYREPLRVHDNKGNALHEFYVVFGEINNPEIAIIETKSHDDESFEEAKIIRKNGVARYYIQIGQQPIVRGLSKDGDVIDRQGG</sequence>
<dbReference type="OrthoDB" id="2870044at2"/>
<evidence type="ECO:0000313" key="1">
    <source>
        <dbReference type="EMBL" id="KGP90788.1"/>
    </source>
</evidence>
<evidence type="ECO:0000313" key="2">
    <source>
        <dbReference type="Proteomes" id="UP000030153"/>
    </source>
</evidence>
<reference evidence="1 2" key="1">
    <citation type="submission" date="2013-08" db="EMBL/GenBank/DDBJ databases">
        <title>Genome of Pontibacillus chungwhensis.</title>
        <authorList>
            <person name="Wang Q."/>
            <person name="Wang G."/>
        </authorList>
    </citation>
    <scope>NUCLEOTIDE SEQUENCE [LARGE SCALE GENOMIC DNA]</scope>
    <source>
        <strain evidence="1 2">BH030062</strain>
    </source>
</reference>
<proteinExistence type="predicted"/>
<dbReference type="AlphaFoldDB" id="A0A0A2UVM2"/>
<gene>
    <name evidence="1" type="ORF">N780_02985</name>
</gene>
<dbReference type="RefSeq" id="WP_036784773.1">
    <property type="nucleotide sequence ID" value="NZ_AVBG01000010.1"/>
</dbReference>
<protein>
    <submittedName>
        <fullName evidence="1">Uncharacterized protein</fullName>
    </submittedName>
</protein>
<dbReference type="EMBL" id="AVBG01000010">
    <property type="protein sequence ID" value="KGP90788.1"/>
    <property type="molecule type" value="Genomic_DNA"/>
</dbReference>
<name>A0A0A2UVM2_9BACI</name>
<organism evidence="1 2">
    <name type="scientific">Pontibacillus chungwhensis BH030062</name>
    <dbReference type="NCBI Taxonomy" id="1385513"/>
    <lineage>
        <taxon>Bacteria</taxon>
        <taxon>Bacillati</taxon>
        <taxon>Bacillota</taxon>
        <taxon>Bacilli</taxon>
        <taxon>Bacillales</taxon>
        <taxon>Bacillaceae</taxon>
        <taxon>Pontibacillus</taxon>
    </lineage>
</organism>